<dbReference type="EMBL" id="AGNK02005432">
    <property type="status" value="NOT_ANNOTATED_CDS"/>
    <property type="molecule type" value="Genomic_DNA"/>
</dbReference>
<protein>
    <recommendedName>
        <fullName evidence="1">F-box domain-containing protein</fullName>
    </recommendedName>
</protein>
<accession>K4AMB4</accession>
<dbReference type="AlphaFoldDB" id="K4AMB4"/>
<sequence>MEGPPGSLPDDVLADALARLAPRSLAVSRCVCRDWRAVPEAAPEFFARPSMTRKIAGKLESYVRMEKHYNTPDIEDCCNGHLLLLEEHVVVNPATRQWARLPPCPSTTSPEGADEGSGGFYDVYLVFDPTSSPHYKVLSMKNPLDYKGKVSKGSGWPPSVYMMRVYSPETRRWEERPFVREGGPLETTANVRASMGHATYWHEALYVHCTADFIMSGVYLALLDDQHQLQVWFFDEFGGKIEWVLKHIIHPRAMIAHFIKNRAQTDRPWIMSRDDNYDQEDNEGPIVEKILDWDSDDDNAVEIQDPDANCFYGYNQIFGFHLYKEIVFLRLSSSRVVAYHFNSKKIQELGKLPMKNHHHEIDTTFIYTPCWTGELSEYC</sequence>
<dbReference type="InterPro" id="IPR036047">
    <property type="entry name" value="F-box-like_dom_sf"/>
</dbReference>
<feature type="domain" description="F-box" evidence="1">
    <location>
        <begin position="7"/>
        <end position="37"/>
    </location>
</feature>
<dbReference type="PANTHER" id="PTHR34591">
    <property type="entry name" value="OS03G0653100 PROTEIN-RELATED"/>
    <property type="match status" value="1"/>
</dbReference>
<dbReference type="SUPFAM" id="SSF81383">
    <property type="entry name" value="F-box domain"/>
    <property type="match status" value="1"/>
</dbReference>
<dbReference type="PANTHER" id="PTHR34591:SF58">
    <property type="entry name" value="F-BOX DOMAIN-CONTAINING PROTEIN"/>
    <property type="match status" value="1"/>
</dbReference>
<proteinExistence type="predicted"/>
<dbReference type="InParanoid" id="K4AMB4"/>
<evidence type="ECO:0000259" key="1">
    <source>
        <dbReference type="Pfam" id="PF00646"/>
    </source>
</evidence>
<evidence type="ECO:0000313" key="3">
    <source>
        <dbReference type="Proteomes" id="UP000004995"/>
    </source>
</evidence>
<reference evidence="3" key="1">
    <citation type="journal article" date="2012" name="Nat. Biotechnol.">
        <title>Reference genome sequence of the model plant Setaria.</title>
        <authorList>
            <person name="Bennetzen J.L."/>
            <person name="Schmutz J."/>
            <person name="Wang H."/>
            <person name="Percifield R."/>
            <person name="Hawkins J."/>
            <person name="Pontaroli A.C."/>
            <person name="Estep M."/>
            <person name="Feng L."/>
            <person name="Vaughn J.N."/>
            <person name="Grimwood J."/>
            <person name="Jenkins J."/>
            <person name="Barry K."/>
            <person name="Lindquist E."/>
            <person name="Hellsten U."/>
            <person name="Deshpande S."/>
            <person name="Wang X."/>
            <person name="Wu X."/>
            <person name="Mitros T."/>
            <person name="Triplett J."/>
            <person name="Yang X."/>
            <person name="Ye C.Y."/>
            <person name="Mauro-Herrera M."/>
            <person name="Wang L."/>
            <person name="Li P."/>
            <person name="Sharma M."/>
            <person name="Sharma R."/>
            <person name="Ronald P.C."/>
            <person name="Panaud O."/>
            <person name="Kellogg E.A."/>
            <person name="Brutnell T.P."/>
            <person name="Doust A.N."/>
            <person name="Tuskan G.A."/>
            <person name="Rokhsar D."/>
            <person name="Devos K.M."/>
        </authorList>
    </citation>
    <scope>NUCLEOTIDE SEQUENCE [LARGE SCALE GENOMIC DNA]</scope>
    <source>
        <strain evidence="3">cv. Yugu1</strain>
    </source>
</reference>
<evidence type="ECO:0000313" key="2">
    <source>
        <dbReference type="EnsemblPlants" id="KQK87696"/>
    </source>
</evidence>
<organism evidence="2 3">
    <name type="scientific">Setaria italica</name>
    <name type="common">Foxtail millet</name>
    <name type="synonym">Panicum italicum</name>
    <dbReference type="NCBI Taxonomy" id="4555"/>
    <lineage>
        <taxon>Eukaryota</taxon>
        <taxon>Viridiplantae</taxon>
        <taxon>Streptophyta</taxon>
        <taxon>Embryophyta</taxon>
        <taxon>Tracheophyta</taxon>
        <taxon>Spermatophyta</taxon>
        <taxon>Magnoliopsida</taxon>
        <taxon>Liliopsida</taxon>
        <taxon>Poales</taxon>
        <taxon>Poaceae</taxon>
        <taxon>PACMAD clade</taxon>
        <taxon>Panicoideae</taxon>
        <taxon>Panicodae</taxon>
        <taxon>Paniceae</taxon>
        <taxon>Cenchrinae</taxon>
        <taxon>Setaria</taxon>
    </lineage>
</organism>
<dbReference type="EnsemblPlants" id="KQK87696">
    <property type="protein sequence ID" value="KQK87696"/>
    <property type="gene ID" value="SETIT_040052mg"/>
</dbReference>
<dbReference type="InterPro" id="IPR001810">
    <property type="entry name" value="F-box_dom"/>
</dbReference>
<keyword evidence="3" id="KW-1185">Reference proteome</keyword>
<reference evidence="2" key="2">
    <citation type="submission" date="2018-08" db="UniProtKB">
        <authorList>
            <consortium name="EnsemblPlants"/>
        </authorList>
    </citation>
    <scope>IDENTIFICATION</scope>
    <source>
        <strain evidence="2">Yugu1</strain>
    </source>
</reference>
<dbReference type="HOGENOM" id="CLU_030606_0_0_1"/>
<dbReference type="OMA" id="HATYWHE"/>
<dbReference type="Pfam" id="PF00646">
    <property type="entry name" value="F-box"/>
    <property type="match status" value="1"/>
</dbReference>
<dbReference type="Gramene" id="KQK87696">
    <property type="protein sequence ID" value="KQK87696"/>
    <property type="gene ID" value="SETIT_040052mg"/>
</dbReference>
<dbReference type="Proteomes" id="UP000004995">
    <property type="component" value="Unassembled WGS sequence"/>
</dbReference>
<name>K4AMB4_SETIT</name>